<dbReference type="EMBL" id="BOQL01000038">
    <property type="protein sequence ID" value="GIM71777.1"/>
    <property type="molecule type" value="Genomic_DNA"/>
</dbReference>
<evidence type="ECO:0000256" key="4">
    <source>
        <dbReference type="RuleBase" id="RU361235"/>
    </source>
</evidence>
<dbReference type="InterPro" id="IPR050309">
    <property type="entry name" value="Type-B_Carboxylest/Lipase"/>
</dbReference>
<dbReference type="InterPro" id="IPR002018">
    <property type="entry name" value="CarbesteraseB"/>
</dbReference>
<dbReference type="PROSITE" id="PS00122">
    <property type="entry name" value="CARBOXYLESTERASE_B_1"/>
    <property type="match status" value="1"/>
</dbReference>
<dbReference type="InterPro" id="IPR019826">
    <property type="entry name" value="Carboxylesterase_B_AS"/>
</dbReference>
<evidence type="ECO:0000313" key="8">
    <source>
        <dbReference type="Proteomes" id="UP000681340"/>
    </source>
</evidence>
<evidence type="ECO:0000256" key="1">
    <source>
        <dbReference type="ARBA" id="ARBA00005964"/>
    </source>
</evidence>
<accession>A0A919SHS0</accession>
<organism evidence="7 8">
    <name type="scientific">Actinoplanes auranticolor</name>
    <dbReference type="NCBI Taxonomy" id="47988"/>
    <lineage>
        <taxon>Bacteria</taxon>
        <taxon>Bacillati</taxon>
        <taxon>Actinomycetota</taxon>
        <taxon>Actinomycetes</taxon>
        <taxon>Micromonosporales</taxon>
        <taxon>Micromonosporaceae</taxon>
        <taxon>Actinoplanes</taxon>
    </lineage>
</organism>
<evidence type="ECO:0000256" key="2">
    <source>
        <dbReference type="ARBA" id="ARBA00022801"/>
    </source>
</evidence>
<keyword evidence="8" id="KW-1185">Reference proteome</keyword>
<dbReference type="Proteomes" id="UP000681340">
    <property type="component" value="Unassembled WGS sequence"/>
</dbReference>
<feature type="region of interest" description="Disordered" evidence="5">
    <location>
        <begin position="32"/>
        <end position="67"/>
    </location>
</feature>
<proteinExistence type="inferred from homology"/>
<dbReference type="EC" id="3.1.1.-" evidence="4"/>
<feature type="active site" description="Acyl-ester intermediate" evidence="3">
    <location>
        <position position="229"/>
    </location>
</feature>
<feature type="compositionally biased region" description="Low complexity" evidence="5">
    <location>
        <begin position="32"/>
        <end position="49"/>
    </location>
</feature>
<dbReference type="RefSeq" id="WP_212990748.1">
    <property type="nucleotide sequence ID" value="NZ_BAABEA010000025.1"/>
</dbReference>
<name>A0A919SHS0_9ACTN</name>
<comment type="caution">
    <text evidence="7">The sequence shown here is derived from an EMBL/GenBank/DDBJ whole genome shotgun (WGS) entry which is preliminary data.</text>
</comment>
<feature type="domain" description="Carboxylesterase type B" evidence="6">
    <location>
        <begin position="52"/>
        <end position="500"/>
    </location>
</feature>
<reference evidence="7" key="1">
    <citation type="submission" date="2021-03" db="EMBL/GenBank/DDBJ databases">
        <title>Whole genome shotgun sequence of Actinoplanes auranticolor NBRC 12245.</title>
        <authorList>
            <person name="Komaki H."/>
            <person name="Tamura T."/>
        </authorList>
    </citation>
    <scope>NUCLEOTIDE SEQUENCE</scope>
    <source>
        <strain evidence="7">NBRC 12245</strain>
    </source>
</reference>
<dbReference type="PROSITE" id="PS51318">
    <property type="entry name" value="TAT"/>
    <property type="match status" value="1"/>
</dbReference>
<evidence type="ECO:0000313" key="7">
    <source>
        <dbReference type="EMBL" id="GIM71777.1"/>
    </source>
</evidence>
<dbReference type="Pfam" id="PF00135">
    <property type="entry name" value="COesterase"/>
    <property type="match status" value="1"/>
</dbReference>
<dbReference type="InterPro" id="IPR006311">
    <property type="entry name" value="TAT_signal"/>
</dbReference>
<feature type="active site" description="Charge relay system" evidence="3">
    <location>
        <position position="452"/>
    </location>
</feature>
<dbReference type="GO" id="GO:0004104">
    <property type="term" value="F:cholinesterase activity"/>
    <property type="evidence" value="ECO:0007669"/>
    <property type="project" value="InterPro"/>
</dbReference>
<evidence type="ECO:0000256" key="3">
    <source>
        <dbReference type="PIRSR" id="PIRSR600997-1"/>
    </source>
</evidence>
<dbReference type="PRINTS" id="PR00878">
    <property type="entry name" value="CHOLNESTRASE"/>
</dbReference>
<dbReference type="AlphaFoldDB" id="A0A919SHS0"/>
<dbReference type="Gene3D" id="3.40.50.1820">
    <property type="entry name" value="alpha/beta hydrolase"/>
    <property type="match status" value="1"/>
</dbReference>
<keyword evidence="2 4" id="KW-0378">Hydrolase</keyword>
<dbReference type="InterPro" id="IPR000997">
    <property type="entry name" value="Cholinesterase"/>
</dbReference>
<dbReference type="InterPro" id="IPR029058">
    <property type="entry name" value="AB_hydrolase_fold"/>
</dbReference>
<sequence>MNDSRASQVGRRTLLGMFGAATAATALGLGGARPASATGTPATGPARGRSSAPEATTRYGRVRGTRTTDGGSAFLGIPYARPPVGDLRLAAPVPPLAWRGVREAASFGPAVPQSPPHTAVPAGDEWLTVNIWLPPGVTEPVPVMVWIYGGGYARGSADEPTFEGSVLAREGRVAVVTFNYRTGVDGFTHIPGAPANRGLLDQVALLRWVRDNIGGFGGDSRRVTVFGESSGAGCVAALLAMPSARGLFHRAVVQSMPRPYLAPRLAYEIGNEVASSAGVGFSRTELARVPAQSLVEHGARVQARMPSFVDRWGQIAAIGGVYGPVVDGVVLPHDPYQALATGAGRDVEVIFGHTRDESRLLIALAGRTGRIGPAELEQALQMFAPHGDPAAYRNAFPGKGDEQLYEMVQSDWTFRMPHMALATAHARAGGRTYFYEFVHEVVGVGGIRGSLHGMDVPLIFGNWVPGTYSLVFAEPPTAEDLRLGTEVREAWTRFAHTGRPGWPRFDGGSSAPTKIWGNGDRVGRYPEIRSWRLARGDRFSPYDVVR</sequence>
<dbReference type="SUPFAM" id="SSF53474">
    <property type="entry name" value="alpha/beta-Hydrolases"/>
    <property type="match status" value="1"/>
</dbReference>
<gene>
    <name evidence="7" type="ORF">Aau02nite_47660</name>
</gene>
<feature type="active site" description="Charge relay system" evidence="3">
    <location>
        <position position="357"/>
    </location>
</feature>
<dbReference type="PANTHER" id="PTHR11559">
    <property type="entry name" value="CARBOXYLESTERASE"/>
    <property type="match status" value="1"/>
</dbReference>
<protein>
    <recommendedName>
        <fullName evidence="4">Carboxylic ester hydrolase</fullName>
        <ecNumber evidence="4">3.1.1.-</ecNumber>
    </recommendedName>
</protein>
<comment type="similarity">
    <text evidence="1 4">Belongs to the type-B carboxylesterase/lipase family.</text>
</comment>
<evidence type="ECO:0000259" key="6">
    <source>
        <dbReference type="Pfam" id="PF00135"/>
    </source>
</evidence>
<evidence type="ECO:0000256" key="5">
    <source>
        <dbReference type="SAM" id="MobiDB-lite"/>
    </source>
</evidence>